<protein>
    <submittedName>
        <fullName evidence="3">Uncharacterized protein</fullName>
    </submittedName>
</protein>
<reference evidence="4 5" key="1">
    <citation type="submission" date="2020-04" db="EMBL/GenBank/DDBJ databases">
        <title>Perkinsus olseni comparative genomics.</title>
        <authorList>
            <person name="Bogema D.R."/>
        </authorList>
    </citation>
    <scope>NUCLEOTIDE SEQUENCE [LARGE SCALE GENOMIC DNA]</scope>
    <source>
        <strain evidence="2">ATCC PRA-179</strain>
        <strain evidence="3">ATCC PRA-31</strain>
    </source>
</reference>
<evidence type="ECO:0000313" key="3">
    <source>
        <dbReference type="EMBL" id="KAF4655502.1"/>
    </source>
</evidence>
<dbReference type="AlphaFoldDB" id="A0A7J6L8J6"/>
<feature type="region of interest" description="Disordered" evidence="1">
    <location>
        <begin position="90"/>
        <end position="111"/>
    </location>
</feature>
<name>A0A7J6L8J6_PEROL</name>
<evidence type="ECO:0000313" key="2">
    <source>
        <dbReference type="EMBL" id="KAF4653225.1"/>
    </source>
</evidence>
<evidence type="ECO:0000313" key="4">
    <source>
        <dbReference type="Proteomes" id="UP000570595"/>
    </source>
</evidence>
<evidence type="ECO:0000256" key="1">
    <source>
        <dbReference type="SAM" id="MobiDB-lite"/>
    </source>
</evidence>
<organism evidence="3 5">
    <name type="scientific">Perkinsus olseni</name>
    <name type="common">Perkinsus atlanticus</name>
    <dbReference type="NCBI Taxonomy" id="32597"/>
    <lineage>
        <taxon>Eukaryota</taxon>
        <taxon>Sar</taxon>
        <taxon>Alveolata</taxon>
        <taxon>Perkinsozoa</taxon>
        <taxon>Perkinsea</taxon>
        <taxon>Perkinsida</taxon>
        <taxon>Perkinsidae</taxon>
        <taxon>Perkinsus</taxon>
    </lineage>
</organism>
<dbReference type="Proteomes" id="UP000572268">
    <property type="component" value="Unassembled WGS sequence"/>
</dbReference>
<accession>A0A7J6L8J6</accession>
<proteinExistence type="predicted"/>
<dbReference type="EMBL" id="JABAHT010000642">
    <property type="protein sequence ID" value="KAF4653225.1"/>
    <property type="molecule type" value="Genomic_DNA"/>
</dbReference>
<dbReference type="EMBL" id="JABANN010000638">
    <property type="protein sequence ID" value="KAF4655502.1"/>
    <property type="molecule type" value="Genomic_DNA"/>
</dbReference>
<dbReference type="OrthoDB" id="10280438at2759"/>
<evidence type="ECO:0000313" key="5">
    <source>
        <dbReference type="Proteomes" id="UP000572268"/>
    </source>
</evidence>
<gene>
    <name evidence="3" type="ORF">FOL46_008217</name>
    <name evidence="2" type="ORF">FOZ61_009131</name>
</gene>
<dbReference type="Proteomes" id="UP000570595">
    <property type="component" value="Unassembled WGS sequence"/>
</dbReference>
<sequence length="111" mass="11871">MSLEHFNGEPRRTLTLCGYPATEVSAYASHSLRRGSTEDLTTGGGRATLTQVLRHQQVCSGSSSSYKRHMDLHKAGSLEFLQLMGNIVESDKGTNATNGADRGGIPSHGPL</sequence>
<comment type="caution">
    <text evidence="3">The sequence shown here is derived from an EMBL/GenBank/DDBJ whole genome shotgun (WGS) entry which is preliminary data.</text>
</comment>